<dbReference type="AlphaFoldDB" id="A0A848L350"/>
<dbReference type="Gene3D" id="3.40.1350.10">
    <property type="match status" value="1"/>
</dbReference>
<dbReference type="SUPFAM" id="SSF52980">
    <property type="entry name" value="Restriction endonuclease-like"/>
    <property type="match status" value="1"/>
</dbReference>
<keyword evidence="3" id="KW-1185">Reference proteome</keyword>
<comment type="caution">
    <text evidence="2">The sequence shown here is derived from an EMBL/GenBank/DDBJ whole genome shotgun (WGS) entry which is preliminary data.</text>
</comment>
<dbReference type="EMBL" id="JABBNB010000043">
    <property type="protein sequence ID" value="NMO04862.1"/>
    <property type="molecule type" value="Genomic_DNA"/>
</dbReference>
<keyword evidence="2" id="KW-0378">Hydrolase</keyword>
<gene>
    <name evidence="2" type="ORF">HH308_26915</name>
</gene>
<dbReference type="Pfam" id="PF04471">
    <property type="entry name" value="Mrr_cat"/>
    <property type="match status" value="1"/>
</dbReference>
<feature type="domain" description="Restriction endonuclease type IV Mrr" evidence="1">
    <location>
        <begin position="218"/>
        <end position="338"/>
    </location>
</feature>
<dbReference type="RefSeq" id="WP_170197369.1">
    <property type="nucleotide sequence ID" value="NZ_JABBNB010000043.1"/>
</dbReference>
<keyword evidence="2" id="KW-0540">Nuclease</keyword>
<dbReference type="GO" id="GO:0009307">
    <property type="term" value="P:DNA restriction-modification system"/>
    <property type="evidence" value="ECO:0007669"/>
    <property type="project" value="InterPro"/>
</dbReference>
<dbReference type="InterPro" id="IPR011335">
    <property type="entry name" value="Restrct_endonuc-II-like"/>
</dbReference>
<accession>A0A848L350</accession>
<proteinExistence type="predicted"/>
<dbReference type="Proteomes" id="UP000550729">
    <property type="component" value="Unassembled WGS sequence"/>
</dbReference>
<protein>
    <submittedName>
        <fullName evidence="2">Restriction endonuclease</fullName>
    </submittedName>
</protein>
<evidence type="ECO:0000313" key="2">
    <source>
        <dbReference type="EMBL" id="NMO04862.1"/>
    </source>
</evidence>
<dbReference type="GO" id="GO:0004519">
    <property type="term" value="F:endonuclease activity"/>
    <property type="evidence" value="ECO:0007669"/>
    <property type="project" value="UniProtKB-KW"/>
</dbReference>
<evidence type="ECO:0000313" key="3">
    <source>
        <dbReference type="Proteomes" id="UP000550729"/>
    </source>
</evidence>
<name>A0A848L350_9ACTN</name>
<dbReference type="InterPro" id="IPR007560">
    <property type="entry name" value="Restrct_endonuc_IV_Mrr"/>
</dbReference>
<sequence>MVDPSNLSPSQAESLDIGTDVFREWAVEVIYESAAFNDDDVPQCVWFDQEDLESVSIRDLPADGTVSLRLRDALGDLPGNAEARIYGTRADPSVVVVHDHLDDEKTWPLSNASYVEFIAGHVRNLSRGRHDIDLRYYSPQPDAEGIRSVEYSVHPDVSGTLFDYGRNAYAIINAIENSASERLRQIRGSYDDLNVGDGRLVTDADIARVETAPDAHSKGKSLEDLVATLFVSLGGFEVVKRNYRTATEEIDIVLKNVSNTPSWKHRSPFIEIECKNWSTPAPRPELDSLRTKVENRAGQCGIGVFVSWSGFTQDFENELLRLSRENYVIVVIDGEGIKRSVRTHSFGNYFEDRYFHNAHR</sequence>
<dbReference type="InterPro" id="IPR011856">
    <property type="entry name" value="tRNA_endonuc-like_dom_sf"/>
</dbReference>
<evidence type="ECO:0000259" key="1">
    <source>
        <dbReference type="Pfam" id="PF04471"/>
    </source>
</evidence>
<keyword evidence="2" id="KW-0255">Endonuclease</keyword>
<dbReference type="GO" id="GO:0003677">
    <property type="term" value="F:DNA binding"/>
    <property type="evidence" value="ECO:0007669"/>
    <property type="project" value="InterPro"/>
</dbReference>
<organism evidence="2 3">
    <name type="scientific">Gordonia asplenii</name>
    <dbReference type="NCBI Taxonomy" id="2725283"/>
    <lineage>
        <taxon>Bacteria</taxon>
        <taxon>Bacillati</taxon>
        <taxon>Actinomycetota</taxon>
        <taxon>Actinomycetes</taxon>
        <taxon>Mycobacteriales</taxon>
        <taxon>Gordoniaceae</taxon>
        <taxon>Gordonia</taxon>
    </lineage>
</organism>
<reference evidence="2 3" key="1">
    <citation type="submission" date="2020-04" db="EMBL/GenBank/DDBJ databases">
        <title>Gordonia sp. nov. TBRC 11910.</title>
        <authorList>
            <person name="Suriyachadkun C."/>
        </authorList>
    </citation>
    <scope>NUCLEOTIDE SEQUENCE [LARGE SCALE GENOMIC DNA]</scope>
    <source>
        <strain evidence="2 3">TBRC 11910</strain>
    </source>
</reference>